<dbReference type="SMART" id="SM00276">
    <property type="entry name" value="GLECT"/>
    <property type="match status" value="1"/>
</dbReference>
<dbReference type="SUPFAM" id="SSF49899">
    <property type="entry name" value="Concanavalin A-like lectins/glucanases"/>
    <property type="match status" value="1"/>
</dbReference>
<gene>
    <name evidence="5" type="ORF">ElyMa_005814900</name>
</gene>
<evidence type="ECO:0000313" key="5">
    <source>
        <dbReference type="EMBL" id="GFR77041.1"/>
    </source>
</evidence>
<dbReference type="Proteomes" id="UP000762676">
    <property type="component" value="Unassembled WGS sequence"/>
</dbReference>
<feature type="chain" id="PRO_5044011135" description="Galectin" evidence="3">
    <location>
        <begin position="19"/>
        <end position="242"/>
    </location>
</feature>
<dbReference type="SMART" id="SM00908">
    <property type="entry name" value="Gal-bind_lectin"/>
    <property type="match status" value="1"/>
</dbReference>
<evidence type="ECO:0000259" key="4">
    <source>
        <dbReference type="PROSITE" id="PS51304"/>
    </source>
</evidence>
<dbReference type="GO" id="GO:0030246">
    <property type="term" value="F:carbohydrate binding"/>
    <property type="evidence" value="ECO:0007669"/>
    <property type="project" value="UniProtKB-UniRule"/>
</dbReference>
<dbReference type="PROSITE" id="PS51304">
    <property type="entry name" value="GALECTIN"/>
    <property type="match status" value="1"/>
</dbReference>
<dbReference type="Gene3D" id="2.60.120.200">
    <property type="match status" value="1"/>
</dbReference>
<feature type="signal peptide" evidence="3">
    <location>
        <begin position="1"/>
        <end position="18"/>
    </location>
</feature>
<evidence type="ECO:0000256" key="1">
    <source>
        <dbReference type="ARBA" id="ARBA00022734"/>
    </source>
</evidence>
<evidence type="ECO:0000256" key="3">
    <source>
        <dbReference type="SAM" id="SignalP"/>
    </source>
</evidence>
<dbReference type="Pfam" id="PF00337">
    <property type="entry name" value="Gal-bind_lectin"/>
    <property type="match status" value="1"/>
</dbReference>
<keyword evidence="3" id="KW-0732">Signal</keyword>
<dbReference type="PANTHER" id="PTHR11346">
    <property type="entry name" value="GALECTIN"/>
    <property type="match status" value="1"/>
</dbReference>
<keyword evidence="6" id="KW-1185">Reference proteome</keyword>
<dbReference type="InterPro" id="IPR001079">
    <property type="entry name" value="Galectin_CRD"/>
</dbReference>
<sequence length="242" mass="26860">MMHFLFRLPLLATVSVIASQCDLSPRPGQMTGEVTGITCANFSLADTTIGQCVLQCHIRDDCRVAYQSCEESSCDCVLCHGVHAIDFTRHDTTFYLKGSTVVTDAAVPPYQKWSIPGGGLSVGRVIRVRTVLSSKKLNLILAQSNRDIALLIITDLTSQTVLRQNRVGSRYGHAENNVPYFNFTAGQEVEVVVIVREDKYLVYFDSLEFFSFAHRNSDLETIVFFEVNGSGSMGRIQSLYIS</sequence>
<proteinExistence type="predicted"/>
<organism evidence="5 6">
    <name type="scientific">Elysia marginata</name>
    <dbReference type="NCBI Taxonomy" id="1093978"/>
    <lineage>
        <taxon>Eukaryota</taxon>
        <taxon>Metazoa</taxon>
        <taxon>Spiralia</taxon>
        <taxon>Lophotrochozoa</taxon>
        <taxon>Mollusca</taxon>
        <taxon>Gastropoda</taxon>
        <taxon>Heterobranchia</taxon>
        <taxon>Euthyneura</taxon>
        <taxon>Panpulmonata</taxon>
        <taxon>Sacoglossa</taxon>
        <taxon>Placobranchoidea</taxon>
        <taxon>Plakobranchidae</taxon>
        <taxon>Elysia</taxon>
    </lineage>
</organism>
<dbReference type="AlphaFoldDB" id="A0AAV4FVM3"/>
<accession>A0AAV4FVM3</accession>
<dbReference type="PANTHER" id="PTHR11346:SF176">
    <property type="entry name" value="32 KDA BETA-GALACTOSIDE-BINDING LECTIN LEC-3"/>
    <property type="match status" value="1"/>
</dbReference>
<dbReference type="EMBL" id="BMAT01011674">
    <property type="protein sequence ID" value="GFR77041.1"/>
    <property type="molecule type" value="Genomic_DNA"/>
</dbReference>
<keyword evidence="1 2" id="KW-0430">Lectin</keyword>
<evidence type="ECO:0000313" key="6">
    <source>
        <dbReference type="Proteomes" id="UP000762676"/>
    </source>
</evidence>
<dbReference type="InterPro" id="IPR013320">
    <property type="entry name" value="ConA-like_dom_sf"/>
</dbReference>
<name>A0AAV4FVM3_9GAST</name>
<evidence type="ECO:0000256" key="2">
    <source>
        <dbReference type="RuleBase" id="RU102079"/>
    </source>
</evidence>
<protein>
    <recommendedName>
        <fullName evidence="2">Galectin</fullName>
    </recommendedName>
</protein>
<reference evidence="5 6" key="1">
    <citation type="journal article" date="2021" name="Elife">
        <title>Chloroplast acquisition without the gene transfer in kleptoplastic sea slugs, Plakobranchus ocellatus.</title>
        <authorList>
            <person name="Maeda T."/>
            <person name="Takahashi S."/>
            <person name="Yoshida T."/>
            <person name="Shimamura S."/>
            <person name="Takaki Y."/>
            <person name="Nagai Y."/>
            <person name="Toyoda A."/>
            <person name="Suzuki Y."/>
            <person name="Arimoto A."/>
            <person name="Ishii H."/>
            <person name="Satoh N."/>
            <person name="Nishiyama T."/>
            <person name="Hasebe M."/>
            <person name="Maruyama T."/>
            <person name="Minagawa J."/>
            <person name="Obokata J."/>
            <person name="Shigenobu S."/>
        </authorList>
    </citation>
    <scope>NUCLEOTIDE SEQUENCE [LARGE SCALE GENOMIC DNA]</scope>
</reference>
<feature type="domain" description="Galectin" evidence="4">
    <location>
        <begin position="112"/>
        <end position="242"/>
    </location>
</feature>
<dbReference type="InterPro" id="IPR044156">
    <property type="entry name" value="Galectin-like"/>
</dbReference>
<comment type="caution">
    <text evidence="5">The sequence shown here is derived from an EMBL/GenBank/DDBJ whole genome shotgun (WGS) entry which is preliminary data.</text>
</comment>